<evidence type="ECO:0008006" key="4">
    <source>
        <dbReference type="Google" id="ProtNLM"/>
    </source>
</evidence>
<protein>
    <recommendedName>
        <fullName evidence="4">Reverse transcriptase domain-containing protein</fullName>
    </recommendedName>
</protein>
<keyword evidence="3" id="KW-1185">Reference proteome</keyword>
<evidence type="ECO:0000313" key="3">
    <source>
        <dbReference type="Proteomes" id="UP001303046"/>
    </source>
</evidence>
<evidence type="ECO:0000256" key="1">
    <source>
        <dbReference type="SAM" id="SignalP"/>
    </source>
</evidence>
<comment type="caution">
    <text evidence="2">The sequence shown here is derived from an EMBL/GenBank/DDBJ whole genome shotgun (WGS) entry which is preliminary data.</text>
</comment>
<feature type="signal peptide" evidence="1">
    <location>
        <begin position="1"/>
        <end position="27"/>
    </location>
</feature>
<feature type="chain" id="PRO_5046262132" description="Reverse transcriptase domain-containing protein" evidence="1">
    <location>
        <begin position="28"/>
        <end position="172"/>
    </location>
</feature>
<dbReference type="Proteomes" id="UP001303046">
    <property type="component" value="Unassembled WGS sequence"/>
</dbReference>
<evidence type="ECO:0000313" key="2">
    <source>
        <dbReference type="EMBL" id="KAK6748670.1"/>
    </source>
</evidence>
<proteinExistence type="predicted"/>
<accession>A0ABR1DDV8</accession>
<gene>
    <name evidence="2" type="primary">Necator_chrIV.g14637</name>
    <name evidence="2" type="ORF">RB195_001342</name>
</gene>
<sequence>MVSRVRGLRGIPLALPLVLTFVGYEEAFDSVETNAILSALVDQGVEVSYVRTLATCYDRCTTMMQLFHRPLTIPIGKRVRQGDNTSTNLFSAAYLCIIKSLAWERVIRVDGRFHSNLRFTGDSSVGINGAETVLKQLNEAGKTIRLRMNRMKTVHEERLLEEGEEQVEGRTE</sequence>
<dbReference type="EMBL" id="JAVFWL010000004">
    <property type="protein sequence ID" value="KAK6748670.1"/>
    <property type="molecule type" value="Genomic_DNA"/>
</dbReference>
<organism evidence="2 3">
    <name type="scientific">Necator americanus</name>
    <name type="common">Human hookworm</name>
    <dbReference type="NCBI Taxonomy" id="51031"/>
    <lineage>
        <taxon>Eukaryota</taxon>
        <taxon>Metazoa</taxon>
        <taxon>Ecdysozoa</taxon>
        <taxon>Nematoda</taxon>
        <taxon>Chromadorea</taxon>
        <taxon>Rhabditida</taxon>
        <taxon>Rhabditina</taxon>
        <taxon>Rhabditomorpha</taxon>
        <taxon>Strongyloidea</taxon>
        <taxon>Ancylostomatidae</taxon>
        <taxon>Bunostominae</taxon>
        <taxon>Necator</taxon>
    </lineage>
</organism>
<reference evidence="2 3" key="1">
    <citation type="submission" date="2023-08" db="EMBL/GenBank/DDBJ databases">
        <title>A Necator americanus chromosomal reference genome.</title>
        <authorList>
            <person name="Ilik V."/>
            <person name="Petrzelkova K.J."/>
            <person name="Pardy F."/>
            <person name="Fuh T."/>
            <person name="Niatou-Singa F.S."/>
            <person name="Gouil Q."/>
            <person name="Baker L."/>
            <person name="Ritchie M.E."/>
            <person name="Jex A.R."/>
            <person name="Gazzola D."/>
            <person name="Li H."/>
            <person name="Toshio Fujiwara R."/>
            <person name="Zhan B."/>
            <person name="Aroian R.V."/>
            <person name="Pafco B."/>
            <person name="Schwarz E.M."/>
        </authorList>
    </citation>
    <scope>NUCLEOTIDE SEQUENCE [LARGE SCALE GENOMIC DNA]</scope>
    <source>
        <strain evidence="2 3">Aroian</strain>
        <tissue evidence="2">Whole animal</tissue>
    </source>
</reference>
<keyword evidence="1" id="KW-0732">Signal</keyword>
<name>A0ABR1DDV8_NECAM</name>